<accession>K1W959</accession>
<dbReference type="AlphaFoldDB" id="K1W959"/>
<dbReference type="Proteomes" id="UP000006753">
    <property type="component" value="Unassembled WGS sequence"/>
</dbReference>
<gene>
    <name evidence="1" type="ORF">MBM_07961</name>
</gene>
<dbReference type="InParanoid" id="K1W959"/>
<protein>
    <submittedName>
        <fullName evidence="1">Uncharacterized protein</fullName>
    </submittedName>
</protein>
<name>K1W959_MARBU</name>
<dbReference type="HOGENOM" id="CLU_2121606_0_0_1"/>
<proteinExistence type="predicted"/>
<dbReference type="GeneID" id="18763896"/>
<dbReference type="OrthoDB" id="5326346at2759"/>
<dbReference type="RefSeq" id="XP_007295850.1">
    <property type="nucleotide sequence ID" value="XM_007295788.1"/>
</dbReference>
<evidence type="ECO:0000313" key="1">
    <source>
        <dbReference type="EMBL" id="EKD13760.1"/>
    </source>
</evidence>
<organism evidence="1 2">
    <name type="scientific">Marssonina brunnea f. sp. multigermtubi (strain MB_m1)</name>
    <name type="common">Marssonina leaf spot fungus</name>
    <dbReference type="NCBI Taxonomy" id="1072389"/>
    <lineage>
        <taxon>Eukaryota</taxon>
        <taxon>Fungi</taxon>
        <taxon>Dikarya</taxon>
        <taxon>Ascomycota</taxon>
        <taxon>Pezizomycotina</taxon>
        <taxon>Leotiomycetes</taxon>
        <taxon>Helotiales</taxon>
        <taxon>Drepanopezizaceae</taxon>
        <taxon>Drepanopeziza</taxon>
    </lineage>
</organism>
<dbReference type="EMBL" id="JH921448">
    <property type="protein sequence ID" value="EKD13760.1"/>
    <property type="molecule type" value="Genomic_DNA"/>
</dbReference>
<evidence type="ECO:0000313" key="2">
    <source>
        <dbReference type="Proteomes" id="UP000006753"/>
    </source>
</evidence>
<reference evidence="1 2" key="1">
    <citation type="journal article" date="2012" name="BMC Genomics">
        <title>Sequencing the genome of Marssonina brunnea reveals fungus-poplar co-evolution.</title>
        <authorList>
            <person name="Zhu S."/>
            <person name="Cao Y.-Z."/>
            <person name="Jiang C."/>
            <person name="Tan B.-Y."/>
            <person name="Wang Z."/>
            <person name="Feng S."/>
            <person name="Zhang L."/>
            <person name="Su X.-H."/>
            <person name="Brejova B."/>
            <person name="Vinar T."/>
            <person name="Xu M."/>
            <person name="Wang M.-X."/>
            <person name="Zhang S.-G."/>
            <person name="Huang M.-R."/>
            <person name="Wu R."/>
            <person name="Zhou Y."/>
        </authorList>
    </citation>
    <scope>NUCLEOTIDE SEQUENCE [LARGE SCALE GENOMIC DNA]</scope>
    <source>
        <strain evidence="1 2">MB_m1</strain>
    </source>
</reference>
<sequence>MPIEQLTFDPDGDPVLRFVYPLAKREYSQYPGRRILMMPQTPSALVQSPNPHGGAGEGAVEPQKEVDMLVSSKRLSLASPVLKAMLQGSFRESYRYQILRSTGTGRVEVRAPWR</sequence>
<dbReference type="KEGG" id="mbe:MBM_07961"/>
<keyword evidence="2" id="KW-1185">Reference proteome</keyword>